<dbReference type="GO" id="GO:0017025">
    <property type="term" value="F:TBP-class protein binding"/>
    <property type="evidence" value="ECO:0007669"/>
    <property type="project" value="TreeGrafter"/>
</dbReference>
<keyword evidence="3" id="KW-0862">Zinc</keyword>
<dbReference type="Pfam" id="PF08271">
    <property type="entry name" value="Zn_Ribbon_TF"/>
    <property type="match status" value="1"/>
</dbReference>
<proteinExistence type="predicted"/>
<evidence type="ECO:0000256" key="1">
    <source>
        <dbReference type="ARBA" id="ARBA00023015"/>
    </source>
</evidence>
<keyword evidence="1" id="KW-0805">Transcription regulation</keyword>
<keyword evidence="3" id="KW-0863">Zinc-finger</keyword>
<dbReference type="OMA" id="MADRACG"/>
<evidence type="ECO:0000313" key="7">
    <source>
        <dbReference type="Proteomes" id="UP000006038"/>
    </source>
</evidence>
<dbReference type="STRING" id="4533.J3M9D9"/>
<sequence length="186" mass="19725">MHNVAAARDDGFYCPDCHRATAVVVDHATGDTICTECALVLEAHYIDETSEWRTLGNDGGGSDDRDPNRVGDRSDPFLPDQVGGTTITYSGPLRRQAKNAGGEGAPLTMRRIDVGVSTEKTLVAAFKAIADMADRLGLVATIRDRAKERAGGRKSVRDVSTATGVAEATISAAQKELAPHARTLFG</sequence>
<dbReference type="PROSITE" id="PS51134">
    <property type="entry name" value="ZF_TFIIB"/>
    <property type="match status" value="1"/>
</dbReference>
<evidence type="ECO:0000259" key="5">
    <source>
        <dbReference type="PROSITE" id="PS51134"/>
    </source>
</evidence>
<dbReference type="PANTHER" id="PTHR11618:SF24">
    <property type="entry name" value="OS03G0193600 PROTEIN"/>
    <property type="match status" value="1"/>
</dbReference>
<evidence type="ECO:0000313" key="6">
    <source>
        <dbReference type="EnsemblPlants" id="OB05G32130.1"/>
    </source>
</evidence>
<dbReference type="HOGENOM" id="CLU_106140_0_0_1"/>
<dbReference type="InterPro" id="IPR013137">
    <property type="entry name" value="Znf_TFIIB"/>
</dbReference>
<keyword evidence="2" id="KW-0804">Transcription</keyword>
<dbReference type="Gramene" id="OB05G32130.1">
    <property type="protein sequence ID" value="OB05G32130.1"/>
    <property type="gene ID" value="OB05G32130"/>
</dbReference>
<dbReference type="eggNOG" id="KOG1597">
    <property type="taxonomic scope" value="Eukaryota"/>
</dbReference>
<dbReference type="PANTHER" id="PTHR11618">
    <property type="entry name" value="TRANSCRIPTION INITIATION FACTOR IIB-RELATED"/>
    <property type="match status" value="1"/>
</dbReference>
<feature type="domain" description="TFIIB-type" evidence="5">
    <location>
        <begin position="10"/>
        <end position="42"/>
    </location>
</feature>
<accession>J3M9D9</accession>
<reference evidence="6" key="2">
    <citation type="submission" date="2013-04" db="UniProtKB">
        <authorList>
            <consortium name="EnsemblPlants"/>
        </authorList>
    </citation>
    <scope>IDENTIFICATION</scope>
</reference>
<dbReference type="Gene3D" id="1.10.472.170">
    <property type="match status" value="1"/>
</dbReference>
<dbReference type="InterPro" id="IPR000812">
    <property type="entry name" value="TFIIB"/>
</dbReference>
<dbReference type="GO" id="GO:0097550">
    <property type="term" value="C:transcription preinitiation complex"/>
    <property type="evidence" value="ECO:0007669"/>
    <property type="project" value="TreeGrafter"/>
</dbReference>
<evidence type="ECO:0000256" key="4">
    <source>
        <dbReference type="SAM" id="MobiDB-lite"/>
    </source>
</evidence>
<evidence type="ECO:0000256" key="2">
    <source>
        <dbReference type="ARBA" id="ARBA00023163"/>
    </source>
</evidence>
<dbReference type="GO" id="GO:0070897">
    <property type="term" value="P:transcription preinitiation complex assembly"/>
    <property type="evidence" value="ECO:0007669"/>
    <property type="project" value="InterPro"/>
</dbReference>
<dbReference type="EnsemblPlants" id="OB05G32130.1">
    <property type="protein sequence ID" value="OB05G32130.1"/>
    <property type="gene ID" value="OB05G32130"/>
</dbReference>
<reference evidence="6" key="1">
    <citation type="journal article" date="2013" name="Nat. Commun.">
        <title>Whole-genome sequencing of Oryza brachyantha reveals mechanisms underlying Oryza genome evolution.</title>
        <authorList>
            <person name="Chen J."/>
            <person name="Huang Q."/>
            <person name="Gao D."/>
            <person name="Wang J."/>
            <person name="Lang Y."/>
            <person name="Liu T."/>
            <person name="Li B."/>
            <person name="Bai Z."/>
            <person name="Luis Goicoechea J."/>
            <person name="Liang C."/>
            <person name="Chen C."/>
            <person name="Zhang W."/>
            <person name="Sun S."/>
            <person name="Liao Y."/>
            <person name="Zhang X."/>
            <person name="Yang L."/>
            <person name="Song C."/>
            <person name="Wang M."/>
            <person name="Shi J."/>
            <person name="Liu G."/>
            <person name="Liu J."/>
            <person name="Zhou H."/>
            <person name="Zhou W."/>
            <person name="Yu Q."/>
            <person name="An N."/>
            <person name="Chen Y."/>
            <person name="Cai Q."/>
            <person name="Wang B."/>
            <person name="Liu B."/>
            <person name="Min J."/>
            <person name="Huang Y."/>
            <person name="Wu H."/>
            <person name="Li Z."/>
            <person name="Zhang Y."/>
            <person name="Yin Y."/>
            <person name="Song W."/>
            <person name="Jiang J."/>
            <person name="Jackson S.A."/>
            <person name="Wing R.A."/>
            <person name="Wang J."/>
            <person name="Chen M."/>
        </authorList>
    </citation>
    <scope>NUCLEOTIDE SEQUENCE [LARGE SCALE GENOMIC DNA]</scope>
    <source>
        <strain evidence="6">cv. IRGC 101232</strain>
    </source>
</reference>
<dbReference type="PRINTS" id="PR00685">
    <property type="entry name" value="TIFACTORIIB"/>
</dbReference>
<feature type="compositionally biased region" description="Basic and acidic residues" evidence="4">
    <location>
        <begin position="62"/>
        <end position="75"/>
    </location>
</feature>
<organism evidence="6">
    <name type="scientific">Oryza brachyantha</name>
    <name type="common">malo sina</name>
    <dbReference type="NCBI Taxonomy" id="4533"/>
    <lineage>
        <taxon>Eukaryota</taxon>
        <taxon>Viridiplantae</taxon>
        <taxon>Streptophyta</taxon>
        <taxon>Embryophyta</taxon>
        <taxon>Tracheophyta</taxon>
        <taxon>Spermatophyta</taxon>
        <taxon>Magnoliopsida</taxon>
        <taxon>Liliopsida</taxon>
        <taxon>Poales</taxon>
        <taxon>Poaceae</taxon>
        <taxon>BOP clade</taxon>
        <taxon>Oryzoideae</taxon>
        <taxon>Oryzeae</taxon>
        <taxon>Oryzinae</taxon>
        <taxon>Oryza</taxon>
    </lineage>
</organism>
<evidence type="ECO:0000256" key="3">
    <source>
        <dbReference type="PROSITE-ProRule" id="PRU00469"/>
    </source>
</evidence>
<dbReference type="AlphaFoldDB" id="J3M9D9"/>
<keyword evidence="7" id="KW-1185">Reference proteome</keyword>
<dbReference type="SUPFAM" id="SSF57783">
    <property type="entry name" value="Zinc beta-ribbon"/>
    <property type="match status" value="1"/>
</dbReference>
<name>J3M9D9_ORYBR</name>
<dbReference type="GO" id="GO:0008270">
    <property type="term" value="F:zinc ion binding"/>
    <property type="evidence" value="ECO:0007669"/>
    <property type="project" value="UniProtKB-KW"/>
</dbReference>
<keyword evidence="3" id="KW-0479">Metal-binding</keyword>
<feature type="region of interest" description="Disordered" evidence="4">
    <location>
        <begin position="52"/>
        <end position="105"/>
    </location>
</feature>
<protein>
    <recommendedName>
        <fullName evidence="5">TFIIB-type domain-containing protein</fullName>
    </recommendedName>
</protein>
<dbReference type="GO" id="GO:0005634">
    <property type="term" value="C:nucleus"/>
    <property type="evidence" value="ECO:0007669"/>
    <property type="project" value="TreeGrafter"/>
</dbReference>
<dbReference type="Proteomes" id="UP000006038">
    <property type="component" value="Chromosome 5"/>
</dbReference>